<evidence type="ECO:0000313" key="10">
    <source>
        <dbReference type="Proteomes" id="UP000320333"/>
    </source>
</evidence>
<comment type="caution">
    <text evidence="9">The sequence shown here is derived from an EMBL/GenBank/DDBJ whole genome shotgun (WGS) entry which is preliminary data.</text>
</comment>
<reference evidence="9 10" key="1">
    <citation type="journal article" date="2019" name="Sci. Rep.">
        <title>Comparative genomics of chytrid fungi reveal insights into the obligate biotrophic and pathogenic lifestyle of Synchytrium endobioticum.</title>
        <authorList>
            <person name="van de Vossenberg B.T.L.H."/>
            <person name="Warris S."/>
            <person name="Nguyen H.D.T."/>
            <person name="van Gent-Pelzer M.P.E."/>
            <person name="Joly D.L."/>
            <person name="van de Geest H.C."/>
            <person name="Bonants P.J.M."/>
            <person name="Smith D.S."/>
            <person name="Levesque C.A."/>
            <person name="van der Lee T.A.J."/>
        </authorList>
    </citation>
    <scope>NUCLEOTIDE SEQUENCE [LARGE SCALE GENOMIC DNA]</scope>
    <source>
        <strain evidence="9 10">CBS 675.73</strain>
    </source>
</reference>
<gene>
    <name evidence="9" type="ORF">CcCBS67573_g09979</name>
</gene>
<dbReference type="GO" id="GO:0032968">
    <property type="term" value="P:positive regulation of transcription elongation by RNA polymerase II"/>
    <property type="evidence" value="ECO:0007669"/>
    <property type="project" value="TreeGrafter"/>
</dbReference>
<protein>
    <recommendedName>
        <fullName evidence="11">Cell division control protein 73 C-terminal domain-containing protein</fullName>
    </recommendedName>
</protein>
<dbReference type="InterPro" id="IPR038103">
    <property type="entry name" value="CDC73_C_sf"/>
</dbReference>
<keyword evidence="10" id="KW-1185">Reference proteome</keyword>
<dbReference type="InterPro" id="IPR031336">
    <property type="entry name" value="CDC73_C"/>
</dbReference>
<dbReference type="PANTHER" id="PTHR12466">
    <property type="entry name" value="CDC73 DOMAIN PROTEIN"/>
    <property type="match status" value="1"/>
</dbReference>
<keyword evidence="3" id="KW-0805">Transcription regulation</keyword>
<organism evidence="9 10">
    <name type="scientific">Chytriomyces confervae</name>
    <dbReference type="NCBI Taxonomy" id="246404"/>
    <lineage>
        <taxon>Eukaryota</taxon>
        <taxon>Fungi</taxon>
        <taxon>Fungi incertae sedis</taxon>
        <taxon>Chytridiomycota</taxon>
        <taxon>Chytridiomycota incertae sedis</taxon>
        <taxon>Chytridiomycetes</taxon>
        <taxon>Chytridiales</taxon>
        <taxon>Chytriomycetaceae</taxon>
        <taxon>Chytriomyces</taxon>
    </lineage>
</organism>
<dbReference type="GO" id="GO:0000993">
    <property type="term" value="F:RNA polymerase II complex binding"/>
    <property type="evidence" value="ECO:0007669"/>
    <property type="project" value="TreeGrafter"/>
</dbReference>
<dbReference type="EMBL" id="QEAP01001097">
    <property type="protein sequence ID" value="TPX51942.1"/>
    <property type="molecule type" value="Genomic_DNA"/>
</dbReference>
<feature type="compositionally biased region" description="Low complexity" evidence="6">
    <location>
        <begin position="250"/>
        <end position="277"/>
    </location>
</feature>
<accession>A0A507DJV8</accession>
<keyword evidence="5" id="KW-0539">Nucleus</keyword>
<evidence type="ECO:0008006" key="11">
    <source>
        <dbReference type="Google" id="ProtNLM"/>
    </source>
</evidence>
<dbReference type="AlphaFoldDB" id="A0A507DJV8"/>
<dbReference type="OrthoDB" id="2186602at2759"/>
<comment type="similarity">
    <text evidence="2">Belongs to the CDC73 family.</text>
</comment>
<dbReference type="Proteomes" id="UP000320333">
    <property type="component" value="Unassembled WGS sequence"/>
</dbReference>
<dbReference type="InterPro" id="IPR007852">
    <property type="entry name" value="Cdc73/Parafibromin"/>
</dbReference>
<dbReference type="Gene3D" id="3.40.50.11990">
    <property type="entry name" value="RNA polymerase II accessory factor, Cdc73 C-terminal domain"/>
    <property type="match status" value="1"/>
</dbReference>
<sequence>MASPAPVSLLRANNHPRLIDSTGSETKELKDAVDADFGTDKISLTASSGFKAYPLASLLFFLLELTKGTDHAAYMQKALAYWGDRDVPVVSFMDRKNLADYLSGASDSALFLSSLATVGADSAAKNDDSLSNPLKRKADGLTAMDPAARTVDSANESVENEAEKKEVAAMLEDFERIRDTILLRERTILNSTNFLSNKVTKNFTNAIKYAAEILKPAPVAKPSSTRPSDPKARASSSNPGNKQPPATQQPSSRNAPSKPSSSSSQKPVSSKPGQKPSACEIPVFHSTNLTHNMMLNPKIAARIPIIIVPPSVTSVITLFNAKPFLCEAKFQSTEECSKSGAEKPTMLVLERKGAPQGYPKQYHVFDSVDRLKPEDWDRIVAVFATGQEWQFKNWKLGPPVNIFSRVKGFCLKYVEDPINDKIKTWNVNLLNIHRSKRHLDAQTVNDFWLGVEAFIKENKSAQYLR</sequence>
<dbReference type="InterPro" id="IPR032041">
    <property type="entry name" value="Cdc73_N"/>
</dbReference>
<feature type="region of interest" description="Disordered" evidence="6">
    <location>
        <begin position="218"/>
        <end position="279"/>
    </location>
</feature>
<dbReference type="Pfam" id="PF16050">
    <property type="entry name" value="CDC73_N"/>
    <property type="match status" value="1"/>
</dbReference>
<keyword evidence="4" id="KW-0804">Transcription</keyword>
<evidence type="ECO:0000256" key="3">
    <source>
        <dbReference type="ARBA" id="ARBA00023015"/>
    </source>
</evidence>
<evidence type="ECO:0000256" key="5">
    <source>
        <dbReference type="ARBA" id="ARBA00023242"/>
    </source>
</evidence>
<dbReference type="GO" id="GO:0016593">
    <property type="term" value="C:Cdc73/Paf1 complex"/>
    <property type="evidence" value="ECO:0007669"/>
    <property type="project" value="InterPro"/>
</dbReference>
<dbReference type="STRING" id="246404.A0A507DJV8"/>
<name>A0A507DJV8_9FUNG</name>
<dbReference type="PANTHER" id="PTHR12466:SF8">
    <property type="entry name" value="PARAFIBROMIN"/>
    <property type="match status" value="1"/>
</dbReference>
<evidence type="ECO:0000259" key="8">
    <source>
        <dbReference type="Pfam" id="PF16050"/>
    </source>
</evidence>
<evidence type="ECO:0000256" key="6">
    <source>
        <dbReference type="SAM" id="MobiDB-lite"/>
    </source>
</evidence>
<dbReference type="Pfam" id="PF05179">
    <property type="entry name" value="CDC73_C"/>
    <property type="match status" value="1"/>
</dbReference>
<evidence type="ECO:0000256" key="4">
    <source>
        <dbReference type="ARBA" id="ARBA00023163"/>
    </source>
</evidence>
<feature type="domain" description="Cell division control protein 73 C-terminal" evidence="7">
    <location>
        <begin position="302"/>
        <end position="453"/>
    </location>
</feature>
<evidence type="ECO:0000256" key="1">
    <source>
        <dbReference type="ARBA" id="ARBA00004123"/>
    </source>
</evidence>
<feature type="domain" description="Paf1 complex subunit Cdc73 N-terminal" evidence="8">
    <location>
        <begin position="53"/>
        <end position="170"/>
    </location>
</feature>
<dbReference type="GO" id="GO:0006368">
    <property type="term" value="P:transcription elongation by RNA polymerase II"/>
    <property type="evidence" value="ECO:0007669"/>
    <property type="project" value="InterPro"/>
</dbReference>
<evidence type="ECO:0000313" key="9">
    <source>
        <dbReference type="EMBL" id="TPX51942.1"/>
    </source>
</evidence>
<proteinExistence type="inferred from homology"/>
<evidence type="ECO:0000259" key="7">
    <source>
        <dbReference type="Pfam" id="PF05179"/>
    </source>
</evidence>
<feature type="compositionally biased region" description="Polar residues" evidence="6">
    <location>
        <begin position="234"/>
        <end position="249"/>
    </location>
</feature>
<evidence type="ECO:0000256" key="2">
    <source>
        <dbReference type="ARBA" id="ARBA00010427"/>
    </source>
</evidence>
<dbReference type="FunFam" id="3.40.50.11990:FF:000002">
    <property type="entry name" value="protein CDC73 homolog"/>
    <property type="match status" value="1"/>
</dbReference>
<comment type="subcellular location">
    <subcellularLocation>
        <location evidence="1">Nucleus</location>
    </subcellularLocation>
</comment>